<keyword evidence="11" id="KW-0413">Isomerase</keyword>
<evidence type="ECO:0000256" key="12">
    <source>
        <dbReference type="ARBA" id="ARBA00034617"/>
    </source>
</evidence>
<evidence type="ECO:0000313" key="19">
    <source>
        <dbReference type="Proteomes" id="UP001522905"/>
    </source>
</evidence>
<feature type="domain" description="Helicase C-terminal" evidence="17">
    <location>
        <begin position="447"/>
        <end position="612"/>
    </location>
</feature>
<evidence type="ECO:0000256" key="11">
    <source>
        <dbReference type="ARBA" id="ARBA00023235"/>
    </source>
</evidence>
<dbReference type="RefSeq" id="WP_248601426.1">
    <property type="nucleotide sequence ID" value="NZ_JAJIAO010000001.1"/>
</dbReference>
<dbReference type="GO" id="GO:0016787">
    <property type="term" value="F:hydrolase activity"/>
    <property type="evidence" value="ECO:0007669"/>
    <property type="project" value="UniProtKB-KW"/>
</dbReference>
<evidence type="ECO:0000259" key="17">
    <source>
        <dbReference type="PROSITE" id="PS51194"/>
    </source>
</evidence>
<dbReference type="NCBIfam" id="NF008165">
    <property type="entry name" value="PRK10917.1-3"/>
    <property type="match status" value="1"/>
</dbReference>
<evidence type="ECO:0000256" key="14">
    <source>
        <dbReference type="ARBA" id="ARBA00048988"/>
    </source>
</evidence>
<dbReference type="NCBIfam" id="TIGR00643">
    <property type="entry name" value="recG"/>
    <property type="match status" value="1"/>
</dbReference>
<dbReference type="GO" id="GO:0003678">
    <property type="term" value="F:DNA helicase activity"/>
    <property type="evidence" value="ECO:0007669"/>
    <property type="project" value="UniProtKB-EC"/>
</dbReference>
<dbReference type="InterPro" id="IPR033454">
    <property type="entry name" value="RecG_wedge"/>
</dbReference>
<gene>
    <name evidence="18" type="primary">recG</name>
    <name evidence="18" type="ORF">LNP07_01280</name>
</gene>
<evidence type="ECO:0000256" key="13">
    <source>
        <dbReference type="ARBA" id="ARBA00034808"/>
    </source>
</evidence>
<dbReference type="Proteomes" id="UP001522905">
    <property type="component" value="Unassembled WGS sequence"/>
</dbReference>
<evidence type="ECO:0000256" key="4">
    <source>
        <dbReference type="ARBA" id="ARBA00022763"/>
    </source>
</evidence>
<keyword evidence="5 15" id="KW-0378">Hydrolase</keyword>
<keyword evidence="9 15" id="KW-0233">DNA recombination</keyword>
<dbReference type="SUPFAM" id="SSF52540">
    <property type="entry name" value="P-loop containing nucleoside triphosphate hydrolases"/>
    <property type="match status" value="2"/>
</dbReference>
<dbReference type="SMART" id="SM00487">
    <property type="entry name" value="DEXDc"/>
    <property type="match status" value="1"/>
</dbReference>
<dbReference type="InterPro" id="IPR011545">
    <property type="entry name" value="DEAD/DEAH_box_helicase_dom"/>
</dbReference>
<name>A0ABT0I002_9LACO</name>
<evidence type="ECO:0000256" key="2">
    <source>
        <dbReference type="ARBA" id="ARBA00017846"/>
    </source>
</evidence>
<dbReference type="EMBL" id="JAJIAO010000001">
    <property type="protein sequence ID" value="MCK8624157.1"/>
    <property type="molecule type" value="Genomic_DNA"/>
</dbReference>
<sequence length="676" mass="77023">MKSLTDLVSVLPGVGPKKAQYLNQLGIYDINNLLNYFPFRYENLQIKPINEIKDQEKVILKGKVALEPRLNFFGRKKNILNLRLLLDNDVVPVSFFNQPWLKKRIQIGEEILVYGKFNLVKKSLSGIKLLSRYEKFNSMQPIYSTNKNISQKEIVKLIKLAFEEYKDLIHNLVPSKIIEKYKLLNLIDVIRWMHFPRTKQETFLALRTAKFNEFFLFQMKLQSIKKLDFNHGIQIDYDEHTVKKFINHLPFQLTGSQTKVVKEILFDMHDSKQMNRLLQGDVGSGKTIVAATAIYAAITSGYQVALMVPTEVLAEQHANKLAKLFEPLGINVALLTGNTKPKPKISLLDGLVNGDIDLLIGTHALIQEKVIYNNLGLIIIDEQHRFGVNQRKQLRNKGKSPNVLSMTATPIPRTLAITAYGEMDVSIIDELPKGRMPIKTTWIRNNQFKSILPFVYERLQKHEQIYIVTPLIEDSDAVNMRNAEQIYQQFADIFQPKYKVGILHGKMKDAEKNLVMNSFKHNDFQILVSTTVIEVGVDVSNATVMIIFDAEHFGLAQLHQLRGRVGRGNNQSYCILVADPKNELGAKRMNVMVDNNNGFIISQKDLELRGPGDVIGNKQSGIPQFKVGDPVSDVIMLNIAQQEAIQIVSTKNWENIKENKELASFIQTSLSEKILD</sequence>
<evidence type="ECO:0000256" key="9">
    <source>
        <dbReference type="ARBA" id="ARBA00023172"/>
    </source>
</evidence>
<evidence type="ECO:0000256" key="10">
    <source>
        <dbReference type="ARBA" id="ARBA00023204"/>
    </source>
</evidence>
<comment type="caution">
    <text evidence="18">The sequence shown here is derived from an EMBL/GenBank/DDBJ whole genome shotgun (WGS) entry which is preliminary data.</text>
</comment>
<evidence type="ECO:0000256" key="8">
    <source>
        <dbReference type="ARBA" id="ARBA00023125"/>
    </source>
</evidence>
<protein>
    <recommendedName>
        <fullName evidence="2 15">ATP-dependent DNA helicase RecG</fullName>
        <ecNumber evidence="13 15">5.6.2.4</ecNumber>
    </recommendedName>
</protein>
<keyword evidence="4 15" id="KW-0227">DNA damage</keyword>
<dbReference type="InterPro" id="IPR045562">
    <property type="entry name" value="RecG_dom3_C"/>
</dbReference>
<dbReference type="PANTHER" id="PTHR47964">
    <property type="entry name" value="ATP-DEPENDENT DNA HELICASE HOMOLOG RECG, CHLOROPLASTIC"/>
    <property type="match status" value="1"/>
</dbReference>
<keyword evidence="10 15" id="KW-0234">DNA repair</keyword>
<dbReference type="Gene3D" id="2.40.50.140">
    <property type="entry name" value="Nucleic acid-binding proteins"/>
    <property type="match status" value="1"/>
</dbReference>
<keyword evidence="19" id="KW-1185">Reference proteome</keyword>
<keyword evidence="6 15" id="KW-0347">Helicase</keyword>
<dbReference type="Pfam" id="PF00270">
    <property type="entry name" value="DEAD"/>
    <property type="match status" value="1"/>
</dbReference>
<dbReference type="Pfam" id="PF17191">
    <property type="entry name" value="RecG_wedge"/>
    <property type="match status" value="1"/>
</dbReference>
<reference evidence="18 19" key="1">
    <citation type="submission" date="2021-11" db="EMBL/GenBank/DDBJ databases">
        <title>Comparative genomics of bee honey and flower isolates.</title>
        <authorList>
            <person name="Bechtner J.D."/>
            <person name="Gallus M.K."/>
            <person name="Ehrmann M."/>
        </authorList>
    </citation>
    <scope>NUCLEOTIDE SEQUENCE [LARGE SCALE GENOMIC DNA]</scope>
    <source>
        <strain evidence="18 19">M161</strain>
    </source>
</reference>
<dbReference type="PROSITE" id="PS51194">
    <property type="entry name" value="HELICASE_CTER"/>
    <property type="match status" value="1"/>
</dbReference>
<dbReference type="PROSITE" id="PS51192">
    <property type="entry name" value="HELICASE_ATP_BIND_1"/>
    <property type="match status" value="1"/>
</dbReference>
<keyword evidence="7 15" id="KW-0067">ATP-binding</keyword>
<evidence type="ECO:0000256" key="6">
    <source>
        <dbReference type="ARBA" id="ARBA00022806"/>
    </source>
</evidence>
<dbReference type="NCBIfam" id="NF008168">
    <property type="entry name" value="PRK10917.2-2"/>
    <property type="match status" value="1"/>
</dbReference>
<evidence type="ECO:0000256" key="1">
    <source>
        <dbReference type="ARBA" id="ARBA00007504"/>
    </source>
</evidence>
<comment type="similarity">
    <text evidence="1 15">Belongs to the helicase family. RecG subfamily.</text>
</comment>
<accession>A0ABT0I002</accession>
<comment type="catalytic activity">
    <reaction evidence="14 15">
        <text>ATP + H2O = ADP + phosphate + H(+)</text>
        <dbReference type="Rhea" id="RHEA:13065"/>
        <dbReference type="ChEBI" id="CHEBI:15377"/>
        <dbReference type="ChEBI" id="CHEBI:15378"/>
        <dbReference type="ChEBI" id="CHEBI:30616"/>
        <dbReference type="ChEBI" id="CHEBI:43474"/>
        <dbReference type="ChEBI" id="CHEBI:456216"/>
        <dbReference type="EC" id="5.6.2.4"/>
    </reaction>
</comment>
<dbReference type="Pfam" id="PF19833">
    <property type="entry name" value="RecG_dom3_C"/>
    <property type="match status" value="1"/>
</dbReference>
<dbReference type="Gene3D" id="3.40.50.300">
    <property type="entry name" value="P-loop containing nucleotide triphosphate hydrolases"/>
    <property type="match status" value="2"/>
</dbReference>
<dbReference type="PANTHER" id="PTHR47964:SF1">
    <property type="entry name" value="ATP-DEPENDENT DNA HELICASE HOMOLOG RECG, CHLOROPLASTIC"/>
    <property type="match status" value="1"/>
</dbReference>
<evidence type="ECO:0000256" key="5">
    <source>
        <dbReference type="ARBA" id="ARBA00022801"/>
    </source>
</evidence>
<evidence type="ECO:0000256" key="15">
    <source>
        <dbReference type="RuleBase" id="RU363016"/>
    </source>
</evidence>
<evidence type="ECO:0000313" key="18">
    <source>
        <dbReference type="EMBL" id="MCK8624157.1"/>
    </source>
</evidence>
<comment type="catalytic activity">
    <reaction evidence="12 15">
        <text>Couples ATP hydrolysis with the unwinding of duplex DNA by translocating in the 3'-5' direction.</text>
        <dbReference type="EC" id="5.6.2.4"/>
    </reaction>
</comment>
<keyword evidence="3 15" id="KW-0547">Nucleotide-binding</keyword>
<dbReference type="Pfam" id="PF00271">
    <property type="entry name" value="Helicase_C"/>
    <property type="match status" value="1"/>
</dbReference>
<dbReference type="InterPro" id="IPR027417">
    <property type="entry name" value="P-loop_NTPase"/>
</dbReference>
<dbReference type="InterPro" id="IPR004609">
    <property type="entry name" value="ATP-dep_DNA_helicase_RecG"/>
</dbReference>
<dbReference type="InterPro" id="IPR001650">
    <property type="entry name" value="Helicase_C-like"/>
</dbReference>
<evidence type="ECO:0000259" key="16">
    <source>
        <dbReference type="PROSITE" id="PS51192"/>
    </source>
</evidence>
<feature type="domain" description="Helicase ATP-binding" evidence="16">
    <location>
        <begin position="267"/>
        <end position="428"/>
    </location>
</feature>
<evidence type="ECO:0000256" key="3">
    <source>
        <dbReference type="ARBA" id="ARBA00022741"/>
    </source>
</evidence>
<dbReference type="EC" id="5.6.2.4" evidence="13 15"/>
<comment type="function">
    <text evidence="15">Plays a critical role in recombination and DNA repair. Helps process Holliday junction intermediates to mature products by catalyzing branch migration. Has replication fork regression activity, unwinds stalled or blocked replication forks to make a HJ that can be resolved. Has a DNA unwinding activity characteristic of a DNA helicase with 3'-5' polarity.</text>
</comment>
<evidence type="ECO:0000256" key="7">
    <source>
        <dbReference type="ARBA" id="ARBA00022840"/>
    </source>
</evidence>
<proteinExistence type="inferred from homology"/>
<organism evidence="18 19">
    <name type="scientific">Apilactobacillus xinyiensis</name>
    <dbReference type="NCBI Taxonomy" id="2841032"/>
    <lineage>
        <taxon>Bacteria</taxon>
        <taxon>Bacillati</taxon>
        <taxon>Bacillota</taxon>
        <taxon>Bacilli</taxon>
        <taxon>Lactobacillales</taxon>
        <taxon>Lactobacillaceae</taxon>
        <taxon>Apilactobacillus</taxon>
    </lineage>
</organism>
<dbReference type="SUPFAM" id="SSF50249">
    <property type="entry name" value="Nucleic acid-binding proteins"/>
    <property type="match status" value="1"/>
</dbReference>
<dbReference type="InterPro" id="IPR014001">
    <property type="entry name" value="Helicase_ATP-bd"/>
</dbReference>
<dbReference type="SMART" id="SM00490">
    <property type="entry name" value="HELICc"/>
    <property type="match status" value="1"/>
</dbReference>
<dbReference type="InterPro" id="IPR047112">
    <property type="entry name" value="RecG/Mfd"/>
</dbReference>
<dbReference type="InterPro" id="IPR012340">
    <property type="entry name" value="NA-bd_OB-fold"/>
</dbReference>
<dbReference type="CDD" id="cd17992">
    <property type="entry name" value="DEXHc_RecG"/>
    <property type="match status" value="1"/>
</dbReference>
<keyword evidence="8" id="KW-0238">DNA-binding</keyword>